<dbReference type="InterPro" id="IPR043128">
    <property type="entry name" value="Rev_trsase/Diguanyl_cyclase"/>
</dbReference>
<dbReference type="InterPro" id="IPR056924">
    <property type="entry name" value="SH3_Tf2-1"/>
</dbReference>
<keyword evidence="20" id="KW-0862">Zinc</keyword>
<dbReference type="InterPro" id="IPR005162">
    <property type="entry name" value="Retrotrans_gag_dom"/>
</dbReference>
<dbReference type="InterPro" id="IPR023780">
    <property type="entry name" value="Chromo_domain"/>
</dbReference>
<dbReference type="Pfam" id="PF00098">
    <property type="entry name" value="zf-CCHC"/>
    <property type="match status" value="1"/>
</dbReference>
<evidence type="ECO:0000256" key="12">
    <source>
        <dbReference type="ARBA" id="ARBA00022842"/>
    </source>
</evidence>
<dbReference type="SMART" id="SM00298">
    <property type="entry name" value="CHROMO"/>
    <property type="match status" value="2"/>
</dbReference>
<dbReference type="Gene3D" id="4.10.60.10">
    <property type="entry name" value="Zinc finger, CCHC-type"/>
    <property type="match status" value="1"/>
</dbReference>
<dbReference type="GO" id="GO:0004190">
    <property type="term" value="F:aspartic-type endopeptidase activity"/>
    <property type="evidence" value="ECO:0007669"/>
    <property type="project" value="UniProtKB-KW"/>
</dbReference>
<evidence type="ECO:0000256" key="3">
    <source>
        <dbReference type="ARBA" id="ARBA00012180"/>
    </source>
</evidence>
<dbReference type="Proteomes" id="UP001274896">
    <property type="component" value="Unassembled WGS sequence"/>
</dbReference>
<keyword evidence="13" id="KW-0229">DNA integration</keyword>
<keyword evidence="10" id="KW-0255">Endonuclease</keyword>
<keyword evidence="9" id="KW-0064">Aspartyl protease</keyword>
<dbReference type="InterPro" id="IPR050951">
    <property type="entry name" value="Retrovirus_Pol_polyprotein"/>
</dbReference>
<feature type="compositionally biased region" description="Basic and acidic residues" evidence="21">
    <location>
        <begin position="683"/>
        <end position="694"/>
    </location>
</feature>
<evidence type="ECO:0000313" key="27">
    <source>
        <dbReference type="Proteomes" id="UP001274896"/>
    </source>
</evidence>
<reference evidence="26" key="1">
    <citation type="submission" date="2023-06" db="EMBL/GenBank/DDBJ databases">
        <title>Male Hemibagrus guttatus genome.</title>
        <authorList>
            <person name="Bian C."/>
        </authorList>
    </citation>
    <scope>NUCLEOTIDE SEQUENCE</scope>
    <source>
        <strain evidence="26">Male_cb2023</strain>
        <tissue evidence="26">Muscle</tissue>
    </source>
</reference>
<dbReference type="Gene3D" id="3.30.420.10">
    <property type="entry name" value="Ribonuclease H-like superfamily/Ribonuclease H"/>
    <property type="match status" value="2"/>
</dbReference>
<dbReference type="InterPro" id="IPR041577">
    <property type="entry name" value="RT_RNaseH_2"/>
</dbReference>
<keyword evidence="20" id="KW-0863">Zinc-finger</keyword>
<keyword evidence="5" id="KW-0808">Transferase</keyword>
<keyword evidence="17" id="KW-0233">DNA recombination</keyword>
<evidence type="ECO:0000259" key="23">
    <source>
        <dbReference type="PROSITE" id="PS50158"/>
    </source>
</evidence>
<protein>
    <recommendedName>
        <fullName evidence="19">Gypsy retrotransposon integrase-like protein 1</fullName>
        <ecNumber evidence="3">3.1.26.4</ecNumber>
    </recommendedName>
</protein>
<evidence type="ECO:0000256" key="11">
    <source>
        <dbReference type="ARBA" id="ARBA00022801"/>
    </source>
</evidence>
<dbReference type="GO" id="GO:0004523">
    <property type="term" value="F:RNA-DNA hybrid ribonuclease activity"/>
    <property type="evidence" value="ECO:0007669"/>
    <property type="project" value="UniProtKB-EC"/>
</dbReference>
<evidence type="ECO:0000256" key="20">
    <source>
        <dbReference type="PROSITE-ProRule" id="PRU00047"/>
    </source>
</evidence>
<dbReference type="GO" id="GO:0008168">
    <property type="term" value="F:methyltransferase activity"/>
    <property type="evidence" value="ECO:0007669"/>
    <property type="project" value="InterPro"/>
</dbReference>
<feature type="region of interest" description="Disordered" evidence="21">
    <location>
        <begin position="2599"/>
        <end position="2638"/>
    </location>
</feature>
<dbReference type="SUPFAM" id="SSF56672">
    <property type="entry name" value="DNA/RNA polymerases"/>
    <property type="match status" value="2"/>
</dbReference>
<comment type="caution">
    <text evidence="26">The sequence shown here is derived from an EMBL/GenBank/DDBJ whole genome shotgun (WGS) entry which is preliminary data.</text>
</comment>
<gene>
    <name evidence="26" type="ORF">QTP70_010586</name>
</gene>
<sequence>MCCPDLEAFFITCKPFYSPREFSSFILIFNRSLELCKVPACFKRSTIIPIPKKPKITGLNDYRPVALTSVVMKSFERLVLAYLKNITGPLLDPLQFAYRANRSVDDAVNMGLHFILQHLDKSGTYVRLLFVDFSSAFNTIIPTLLQTKLTQLSVPSSICQWITSFLTDRHQLVNLGKFTSNSRTTSTGAPQGCVLSPLLFSLYTNDCTSTDPSVKLLKFADDTTVIGLIQDGDESAYRQEIEQLAAWCSLNNLELNTLKTVEMIVDFRRNTPALPPLTIMNSTVPTVESFRFLGTTISQDLQWDTHIDSIIKKAQQRLYFLRQLRKFNLPQELLIHFYSAVIESVLCMSITVWFGSTTKSDMRRLQRTVRTAERIIGAPLPTLQELYTSRVRKRALKITLDPSHPGHILFDLLPSGRRYRAANTRTARHKNTRRMDPATSASGGPPLQITSPITDPAELRDIIVRQGAIIRSYQDQVTALQAQLSGASIAAPIDPPSARGESPRLALPEKFDGSADRCRGFLRQCEVFFSHQPGMYREEGTKCAFLLSLMTDRALEWASAIWDADPQVKISFAYFAGMIREVFEYSAGGKDISLQLMELRQGSETAADYAIRFRTLAAQSGWNDAALWAVYRAGLNPGLQAELACHTEATSLSQFVATSIRLDNLQRQHRTGTQASASARPRVRPDYPERREEAPESMQLGRSRLAAQGHRPRGQMRLCYNCGASGHLSSRCPERPSSAQVGGSSLFFSLTVPVSLRCSDRWFSVTALIDSGAAVNLIDRALVEELGIPTFPCVPSLRITAIDSQPIGEGYLTRQTELVDFRVGLFHHEQLAFYVTASPANPVILGFPWLRHHDPQISWRSGELARWSPACLKGCLRDPVPRPCGTSRVDNMTSAAHGHLPHQYTDFMEVFSEERAARLPTHQVWDCAIDLLPNTSLPKGRVYPLSLPESKAMEEYIETALDAGHIRPSTSPAAAGFFFVGKKDGGLRPCIDYRGLNAITVRYPYPLPLVPAALEQLRGARVFTKLDLRSAYNLVRIREGEEWKTAFHTTSGHYEYCVMPFGLTNAPAVFQALINGVFQDLLGKGVIAYIDDILVYSSSMEEHVRLVREVLGRLQQHHLYAKLEKCEFHRPTVTFLGYVISRHGVEMDVVKVQAVTEWPAPNSVRELQRFLGFANFYRRFIRNYSSVAGPLTSLLRGKPKKLTWTDPARSAFQQLKNCFTTAPILRHPDPDLPFVVEVDASSSGLGAVLSQRHGEPGKLHPCAFYSRKLTSAEVNYDVGNRELLAIKAALEEWRHWLEGARHPFQVLTDHRNLEYLRGAKRLNPRQARWAIFFTRFAFTVTYRPGSKNGKADALSRQFEADDEPTQPDVILPATAILAPVQWNLIEEIRRAHTDEPPPAGCPSTKLFVPLHFRQQVMQWVHEAPSSGHPGIRRSTQLVRNRFWWPSLGSDVEEYVRSCPTCAQARTSRLLPEGLLEPLSIPRRPWSHLSVDFLTDLPDSGGFTTVMVVVDRFSKGCKLIPLKGLPTALQSAEAMFHHVFRNFGLPEDIVSDRGPQFTSRVWGSLCARLGIGVSLSSGYHPQSNGQAERLNQEIGRFLRTYCSREQRRWSEFLPWAEYAQNSLIRSSTGLTPFQCVLGYQPPLFPWSGEPSDVPAVEEWYRLSQEVWERAHVRLQRAVRRQRIQADRRRRPHPAYRVGQKVWLSTRNLHLKLPCRKLNPKFVGPFEIVRQVNPVAYRLRLPTSYRICPTFHVSLLKPAHSAGETGVCEEPPPPLDIEGFPAYRVRSLLNSRRVRSRLQYLVDWEGYGPEERSWVEAADILDPSLVEDFHRDHPTRPAPRPRGRPRRRTPGGVPRGGGSVTTRALEVTARGSPRPCFEAASGSRGDLKRYKRHLSTTSNSQTPNSTMAKTKELSKDTRNKTVDLHQAGKTESAIGEKQKLSAVGLWTVMAKTKELTEDLRLRIVAAISKCFEVPVATVQSIIKKYKTFRTVKNLRGRGRKPKVTPVLARRIVREVKKNPRITTKAILMNLGSAGGNISRQTVQRTLHTSGFHGRRPRKTPLLQIRHTKAHLAFANAHLDKEEDFWSSVLWSPQRTNWSAQQLGTGPVGAVLHPFSILGDLSPWVQEQQSGCSIQAARGPKQAHSTRSHSSCCRHSSPGPVESHRRDEPPPANCPATRVYVPLQFCQQVLQWVHEAPSSGHSGILRSTQLSRRRFWWPSLRTDVERFIRACPTCAQSRVSRQLPEGLLEPLPTPQCPWSHLSVDFLTDLPDSGGFTTVMVVVDRFSKGCKLIPLKGSPTAMQTAEAMFQHVFRNFGLPGDIVSDWGSQFTSRVWRSLCEQLSISVSLSSRYHPQSNGQAERLNQEIGRFLRSYCSREQQRWSEFLPWAEYAQNSLIHSSTGLMPFQCVLGYQPPLFPWSGEPSDVAAVEEWSCLSQKVWERAHVHLQRAVRRQRIQANRRRRLHPPYRVGQRVWLSTQNLKLKLPCRKLSPKFVGPFEIIRQVNPVCYRLQICPTFYVALLKPAHSPGIGDTDYVEPPPPLDIDGSTAYRVHALLDSRRVRSRLQYLVDWEGYGPQEHSWVDVADILDPSLMDFHCDHLGKATPRLRGQPQRKTPGGVPRGGVSVTLCPRSGHEREPSPDF</sequence>
<dbReference type="GO" id="GO:0008270">
    <property type="term" value="F:zinc ion binding"/>
    <property type="evidence" value="ECO:0007669"/>
    <property type="project" value="UniProtKB-KW"/>
</dbReference>
<dbReference type="GO" id="GO:0031981">
    <property type="term" value="C:nuclear lumen"/>
    <property type="evidence" value="ECO:0007669"/>
    <property type="project" value="UniProtKB-ARBA"/>
</dbReference>
<feature type="compositionally biased region" description="Low complexity" evidence="21">
    <location>
        <begin position="1893"/>
        <end position="1904"/>
    </location>
</feature>
<dbReference type="InterPro" id="IPR001878">
    <property type="entry name" value="Znf_CCHC"/>
</dbReference>
<keyword evidence="7" id="KW-0540">Nuclease</keyword>
<feature type="region of interest" description="Disordered" evidence="21">
    <location>
        <begin position="667"/>
        <end position="700"/>
    </location>
</feature>
<evidence type="ECO:0000259" key="25">
    <source>
        <dbReference type="PROSITE" id="PS50994"/>
    </source>
</evidence>
<dbReference type="GO" id="GO:0003677">
    <property type="term" value="F:DNA binding"/>
    <property type="evidence" value="ECO:0007669"/>
    <property type="project" value="UniProtKB-KW"/>
</dbReference>
<dbReference type="Pfam" id="PF00385">
    <property type="entry name" value="Chromo"/>
    <property type="match status" value="2"/>
</dbReference>
<dbReference type="InterPro" id="IPR021109">
    <property type="entry name" value="Peptidase_aspartic_dom_sf"/>
</dbReference>
<evidence type="ECO:0000256" key="13">
    <source>
        <dbReference type="ARBA" id="ARBA00022908"/>
    </source>
</evidence>
<proteinExistence type="inferred from homology"/>
<dbReference type="PROSITE" id="PS50878">
    <property type="entry name" value="RT_POL"/>
    <property type="match status" value="2"/>
</dbReference>
<dbReference type="PROSITE" id="PS50158">
    <property type="entry name" value="ZF_CCHC"/>
    <property type="match status" value="1"/>
</dbReference>
<feature type="domain" description="CCHC-type" evidence="23">
    <location>
        <begin position="719"/>
        <end position="734"/>
    </location>
</feature>
<dbReference type="SUPFAM" id="SSF57756">
    <property type="entry name" value="Retrovirus zinc finger-like domains"/>
    <property type="match status" value="1"/>
</dbReference>
<evidence type="ECO:0000256" key="9">
    <source>
        <dbReference type="ARBA" id="ARBA00022750"/>
    </source>
</evidence>
<feature type="region of interest" description="Disordered" evidence="21">
    <location>
        <begin position="2129"/>
        <end position="2168"/>
    </location>
</feature>
<dbReference type="Pfam" id="PF17919">
    <property type="entry name" value="RT_RNaseH_2"/>
    <property type="match status" value="1"/>
</dbReference>
<dbReference type="InterPro" id="IPR009057">
    <property type="entry name" value="Homeodomain-like_sf"/>
</dbReference>
<evidence type="ECO:0000256" key="17">
    <source>
        <dbReference type="ARBA" id="ARBA00023172"/>
    </source>
</evidence>
<evidence type="ECO:0000259" key="24">
    <source>
        <dbReference type="PROSITE" id="PS50878"/>
    </source>
</evidence>
<dbReference type="InterPro" id="IPR036397">
    <property type="entry name" value="RNaseH_sf"/>
</dbReference>
<keyword evidence="14" id="KW-0695">RNA-directed DNA polymerase</keyword>
<dbReference type="Pfam" id="PF00665">
    <property type="entry name" value="rve"/>
    <property type="match status" value="2"/>
</dbReference>
<dbReference type="Pfam" id="PF01498">
    <property type="entry name" value="HTH_Tnp_Tc3_2"/>
    <property type="match status" value="1"/>
</dbReference>
<evidence type="ECO:0000256" key="16">
    <source>
        <dbReference type="ARBA" id="ARBA00023125"/>
    </source>
</evidence>
<dbReference type="GO" id="GO:0003887">
    <property type="term" value="F:DNA-directed DNA polymerase activity"/>
    <property type="evidence" value="ECO:0007669"/>
    <property type="project" value="UniProtKB-KW"/>
</dbReference>
<dbReference type="PROSITE" id="PS50013">
    <property type="entry name" value="CHROMO_2"/>
    <property type="match status" value="2"/>
</dbReference>
<dbReference type="Pfam" id="PF09004">
    <property type="entry name" value="ALKBH8_N"/>
    <property type="match status" value="1"/>
</dbReference>
<comment type="subcellular location">
    <subcellularLocation>
        <location evidence="1">Nucleus</location>
    </subcellularLocation>
</comment>
<dbReference type="SUPFAM" id="SSF50630">
    <property type="entry name" value="Acid proteases"/>
    <property type="match status" value="1"/>
</dbReference>
<dbReference type="InterPro" id="IPR000953">
    <property type="entry name" value="Chromo/chromo_shadow_dom"/>
</dbReference>
<dbReference type="InterPro" id="IPR036388">
    <property type="entry name" value="WH-like_DNA-bd_sf"/>
</dbReference>
<evidence type="ECO:0000256" key="1">
    <source>
        <dbReference type="ARBA" id="ARBA00004123"/>
    </source>
</evidence>
<evidence type="ECO:0000256" key="19">
    <source>
        <dbReference type="ARBA" id="ARBA00039658"/>
    </source>
</evidence>
<feature type="region of interest" description="Disordered" evidence="21">
    <location>
        <begin position="424"/>
        <end position="452"/>
    </location>
</feature>
<keyword evidence="12" id="KW-0460">Magnesium</keyword>
<dbReference type="Pfam" id="PF03732">
    <property type="entry name" value="Retrotrans_gag"/>
    <property type="match status" value="1"/>
</dbReference>
<dbReference type="SUPFAM" id="SSF53098">
    <property type="entry name" value="Ribonuclease H-like"/>
    <property type="match status" value="2"/>
</dbReference>
<feature type="domain" description="Integrase catalytic" evidence="25">
    <location>
        <begin position="1480"/>
        <end position="1639"/>
    </location>
</feature>
<organism evidence="26 27">
    <name type="scientific">Hemibagrus guttatus</name>
    <dbReference type="NCBI Taxonomy" id="175788"/>
    <lineage>
        <taxon>Eukaryota</taxon>
        <taxon>Metazoa</taxon>
        <taxon>Chordata</taxon>
        <taxon>Craniata</taxon>
        <taxon>Vertebrata</taxon>
        <taxon>Euteleostomi</taxon>
        <taxon>Actinopterygii</taxon>
        <taxon>Neopterygii</taxon>
        <taxon>Teleostei</taxon>
        <taxon>Ostariophysi</taxon>
        <taxon>Siluriformes</taxon>
        <taxon>Bagridae</taxon>
        <taxon>Hemibagrus</taxon>
    </lineage>
</organism>
<evidence type="ECO:0000256" key="4">
    <source>
        <dbReference type="ARBA" id="ARBA00022670"/>
    </source>
</evidence>
<feature type="compositionally biased region" description="Basic and acidic residues" evidence="21">
    <location>
        <begin position="2628"/>
        <end position="2638"/>
    </location>
</feature>
<dbReference type="InterPro" id="IPR041588">
    <property type="entry name" value="Integrase_H2C2"/>
</dbReference>
<dbReference type="PANTHER" id="PTHR37984:SF5">
    <property type="entry name" value="PROTEIN NYNRIN-LIKE"/>
    <property type="match status" value="1"/>
</dbReference>
<accession>A0AAE0ULE7</accession>
<feature type="domain" description="Reverse transcriptase" evidence="24">
    <location>
        <begin position="31"/>
        <end position="297"/>
    </location>
</feature>
<dbReference type="GO" id="GO:0032991">
    <property type="term" value="C:protein-containing complex"/>
    <property type="evidence" value="ECO:0007669"/>
    <property type="project" value="UniProtKB-ARBA"/>
</dbReference>
<dbReference type="PROSITE" id="PS50994">
    <property type="entry name" value="INTEGRASE"/>
    <property type="match status" value="2"/>
</dbReference>
<name>A0AAE0ULE7_9TELE</name>
<dbReference type="Gene3D" id="3.30.70.270">
    <property type="match status" value="2"/>
</dbReference>
<dbReference type="Gene3D" id="1.10.10.10">
    <property type="entry name" value="Winged helix-like DNA-binding domain superfamily/Winged helix DNA-binding domain"/>
    <property type="match status" value="2"/>
</dbReference>
<keyword evidence="8" id="KW-0479">Metal-binding</keyword>
<keyword evidence="16" id="KW-0238">DNA-binding</keyword>
<dbReference type="Pfam" id="PF00078">
    <property type="entry name" value="RVT_1"/>
    <property type="match status" value="2"/>
</dbReference>
<dbReference type="GO" id="GO:0003964">
    <property type="term" value="F:RNA-directed DNA polymerase activity"/>
    <property type="evidence" value="ECO:0007669"/>
    <property type="project" value="UniProtKB-KW"/>
</dbReference>
<dbReference type="InterPro" id="IPR012337">
    <property type="entry name" value="RNaseH-like_sf"/>
</dbReference>
<keyword evidence="27" id="KW-1185">Reference proteome</keyword>
<dbReference type="EMBL" id="JAUCMX010000025">
    <property type="protein sequence ID" value="KAK3510570.1"/>
    <property type="molecule type" value="Genomic_DNA"/>
</dbReference>
<evidence type="ECO:0000259" key="22">
    <source>
        <dbReference type="PROSITE" id="PS50013"/>
    </source>
</evidence>
<dbReference type="InterPro" id="IPR001584">
    <property type="entry name" value="Integrase_cat-core"/>
</dbReference>
<dbReference type="CDD" id="cd01650">
    <property type="entry name" value="RT_nLTR_like"/>
    <property type="match status" value="1"/>
</dbReference>
<dbReference type="SMART" id="SM00343">
    <property type="entry name" value="ZnF_C2HC"/>
    <property type="match status" value="1"/>
</dbReference>
<dbReference type="CDD" id="cd09274">
    <property type="entry name" value="RNase_HI_RT_Ty3"/>
    <property type="match status" value="1"/>
</dbReference>
<dbReference type="FunFam" id="3.10.20.370:FF:000003">
    <property type="entry name" value="Transposon Tf2-6 polyprotein"/>
    <property type="match status" value="1"/>
</dbReference>
<evidence type="ECO:0000256" key="18">
    <source>
        <dbReference type="ARBA" id="ARBA00023268"/>
    </source>
</evidence>
<dbReference type="CDD" id="cd00303">
    <property type="entry name" value="retropepsin_like"/>
    <property type="match status" value="1"/>
</dbReference>
<evidence type="ECO:0000256" key="10">
    <source>
        <dbReference type="ARBA" id="ARBA00022759"/>
    </source>
</evidence>
<feature type="domain" description="Integrase catalytic" evidence="25">
    <location>
        <begin position="2250"/>
        <end position="2409"/>
    </location>
</feature>
<dbReference type="SUPFAM" id="SSF54160">
    <property type="entry name" value="Chromo domain-like"/>
    <property type="match status" value="2"/>
</dbReference>
<comment type="similarity">
    <text evidence="2">Belongs to the beta type-B retroviral polymerase family. HERV class-II K(HML-2) pol subfamily.</text>
</comment>
<evidence type="ECO:0000256" key="7">
    <source>
        <dbReference type="ARBA" id="ARBA00022722"/>
    </source>
</evidence>
<dbReference type="GO" id="GO:0016706">
    <property type="term" value="F:2-oxoglutarate-dependent dioxygenase activity"/>
    <property type="evidence" value="ECO:0007669"/>
    <property type="project" value="InterPro"/>
</dbReference>
<dbReference type="PANTHER" id="PTHR37984">
    <property type="entry name" value="PROTEIN CBG26694"/>
    <property type="match status" value="1"/>
</dbReference>
<dbReference type="GO" id="GO:0006508">
    <property type="term" value="P:proteolysis"/>
    <property type="evidence" value="ECO:0007669"/>
    <property type="project" value="UniProtKB-KW"/>
</dbReference>
<dbReference type="InterPro" id="IPR016197">
    <property type="entry name" value="Chromo-like_dom_sf"/>
</dbReference>
<dbReference type="SUPFAM" id="SSF46689">
    <property type="entry name" value="Homeodomain-like"/>
    <property type="match status" value="1"/>
</dbReference>
<evidence type="ECO:0000256" key="15">
    <source>
        <dbReference type="ARBA" id="ARBA00022932"/>
    </source>
</evidence>
<keyword evidence="4" id="KW-0645">Protease</keyword>
<dbReference type="InterPro" id="IPR043502">
    <property type="entry name" value="DNA/RNA_pol_sf"/>
</dbReference>
<dbReference type="InterPro" id="IPR000477">
    <property type="entry name" value="RT_dom"/>
</dbReference>
<evidence type="ECO:0000256" key="14">
    <source>
        <dbReference type="ARBA" id="ARBA00022918"/>
    </source>
</evidence>
<dbReference type="FunFam" id="1.10.340.70:FF:000001">
    <property type="entry name" value="Retrovirus-related Pol polyprotein from transposon gypsy-like Protein"/>
    <property type="match status" value="2"/>
</dbReference>
<dbReference type="Gene3D" id="2.40.50.40">
    <property type="match status" value="2"/>
</dbReference>
<evidence type="ECO:0000256" key="5">
    <source>
        <dbReference type="ARBA" id="ARBA00022679"/>
    </source>
</evidence>
<keyword evidence="11" id="KW-0378">Hydrolase</keyword>
<dbReference type="FunFam" id="3.30.420.10:FF:000032">
    <property type="entry name" value="Retrovirus-related Pol polyprotein from transposon 297-like Protein"/>
    <property type="match status" value="2"/>
</dbReference>
<dbReference type="InterPro" id="IPR015095">
    <property type="entry name" value="AlkB_hom8_N"/>
</dbReference>
<evidence type="ECO:0000313" key="26">
    <source>
        <dbReference type="EMBL" id="KAK3510570.1"/>
    </source>
</evidence>
<dbReference type="FunFam" id="3.30.70.270:FF:000020">
    <property type="entry name" value="Transposon Tf2-6 polyprotein-like Protein"/>
    <property type="match status" value="1"/>
</dbReference>
<evidence type="ECO:0000256" key="2">
    <source>
        <dbReference type="ARBA" id="ARBA00010879"/>
    </source>
</evidence>
<dbReference type="Gene3D" id="3.10.10.10">
    <property type="entry name" value="HIV Type 1 Reverse Transcriptase, subunit A, domain 1"/>
    <property type="match status" value="1"/>
</dbReference>
<feature type="domain" description="Chromo" evidence="22">
    <location>
        <begin position="2546"/>
        <end position="2590"/>
    </location>
</feature>
<dbReference type="CDD" id="cd01647">
    <property type="entry name" value="RT_LTR"/>
    <property type="match status" value="1"/>
</dbReference>
<dbReference type="InterPro" id="IPR002492">
    <property type="entry name" value="Transposase_Tc1-like"/>
</dbReference>
<dbReference type="Pfam" id="PF17921">
    <property type="entry name" value="Integrase_H2C2"/>
    <property type="match status" value="2"/>
</dbReference>
<keyword evidence="18" id="KW-0511">Multifunctional enzyme</keyword>
<dbReference type="Pfam" id="PF24626">
    <property type="entry name" value="SH3_Tf2-1"/>
    <property type="match status" value="2"/>
</dbReference>
<feature type="domain" description="Reverse transcriptase" evidence="24">
    <location>
        <begin position="961"/>
        <end position="1140"/>
    </location>
</feature>
<dbReference type="GO" id="GO:0006313">
    <property type="term" value="P:DNA transposition"/>
    <property type="evidence" value="ECO:0007669"/>
    <property type="project" value="InterPro"/>
</dbReference>
<feature type="compositionally biased region" description="Basic residues" evidence="21">
    <location>
        <begin position="1837"/>
        <end position="1847"/>
    </location>
</feature>
<dbReference type="GO" id="GO:0015074">
    <property type="term" value="P:DNA integration"/>
    <property type="evidence" value="ECO:0007669"/>
    <property type="project" value="UniProtKB-KW"/>
</dbReference>
<evidence type="ECO:0000256" key="6">
    <source>
        <dbReference type="ARBA" id="ARBA00022695"/>
    </source>
</evidence>
<feature type="domain" description="Chromo" evidence="22">
    <location>
        <begin position="1781"/>
        <end position="1839"/>
    </location>
</feature>
<dbReference type="InterPro" id="IPR036875">
    <property type="entry name" value="Znf_CCHC_sf"/>
</dbReference>
<feature type="region of interest" description="Disordered" evidence="21">
    <location>
        <begin position="1824"/>
        <end position="1859"/>
    </location>
</feature>
<keyword evidence="15" id="KW-0239">DNA-directed DNA polymerase</keyword>
<evidence type="ECO:0000256" key="21">
    <source>
        <dbReference type="SAM" id="MobiDB-lite"/>
    </source>
</evidence>
<dbReference type="Gene3D" id="2.40.70.10">
    <property type="entry name" value="Acid Proteases"/>
    <property type="match status" value="1"/>
</dbReference>
<keyword evidence="6" id="KW-0548">Nucleotidyltransferase</keyword>
<evidence type="ECO:0000256" key="8">
    <source>
        <dbReference type="ARBA" id="ARBA00022723"/>
    </source>
</evidence>
<dbReference type="EC" id="3.1.26.4" evidence="3"/>
<feature type="region of interest" description="Disordered" evidence="21">
    <location>
        <begin position="1892"/>
        <end position="1912"/>
    </location>
</feature>
<dbReference type="Gene3D" id="1.10.340.70">
    <property type="match status" value="2"/>
</dbReference>
<feature type="compositionally biased region" description="Low complexity" evidence="21">
    <location>
        <begin position="2145"/>
        <end position="2154"/>
    </location>
</feature>